<dbReference type="AlphaFoldDB" id="A0AAQ3PQU8"/>
<sequence length="87" mass="9902">MRILVHRGSGIYSGGKFTKKTDNDTLKNYGVELSRIPLLCDNKSAVKLTNNPVQHSRTKHIDIRHHFIRDHVAKGDILLRNVGTKEQ</sequence>
<evidence type="ECO:0000313" key="2">
    <source>
        <dbReference type="Proteomes" id="UP001341281"/>
    </source>
</evidence>
<reference evidence="1 2" key="1">
    <citation type="submission" date="2024-02" db="EMBL/GenBank/DDBJ databases">
        <title>High-quality chromosome-scale genome assembly of Pensacola bahiagrass (Paspalum notatum Flugge var. saurae).</title>
        <authorList>
            <person name="Vega J.M."/>
            <person name="Podio M."/>
            <person name="Orjuela J."/>
            <person name="Siena L.A."/>
            <person name="Pessino S.C."/>
            <person name="Combes M.C."/>
            <person name="Mariac C."/>
            <person name="Albertini E."/>
            <person name="Pupilli F."/>
            <person name="Ortiz J.P.A."/>
            <person name="Leblanc O."/>
        </authorList>
    </citation>
    <scope>NUCLEOTIDE SEQUENCE [LARGE SCALE GENOMIC DNA]</scope>
    <source>
        <strain evidence="1">R1</strain>
        <tissue evidence="1">Leaf</tissue>
    </source>
</reference>
<proteinExistence type="predicted"/>
<organism evidence="1 2">
    <name type="scientific">Paspalum notatum var. saurae</name>
    <dbReference type="NCBI Taxonomy" id="547442"/>
    <lineage>
        <taxon>Eukaryota</taxon>
        <taxon>Viridiplantae</taxon>
        <taxon>Streptophyta</taxon>
        <taxon>Embryophyta</taxon>
        <taxon>Tracheophyta</taxon>
        <taxon>Spermatophyta</taxon>
        <taxon>Magnoliopsida</taxon>
        <taxon>Liliopsida</taxon>
        <taxon>Poales</taxon>
        <taxon>Poaceae</taxon>
        <taxon>PACMAD clade</taxon>
        <taxon>Panicoideae</taxon>
        <taxon>Andropogonodae</taxon>
        <taxon>Paspaleae</taxon>
        <taxon>Paspalinae</taxon>
        <taxon>Paspalum</taxon>
    </lineage>
</organism>
<dbReference type="EMBL" id="CP144746">
    <property type="protein sequence ID" value="WVZ56517.1"/>
    <property type="molecule type" value="Genomic_DNA"/>
</dbReference>
<dbReference type="Proteomes" id="UP001341281">
    <property type="component" value="Chromosome 02"/>
</dbReference>
<gene>
    <name evidence="1" type="ORF">U9M48_007034</name>
</gene>
<keyword evidence="2" id="KW-1185">Reference proteome</keyword>
<name>A0AAQ3PQU8_PASNO</name>
<accession>A0AAQ3PQU8</accession>
<dbReference type="CDD" id="cd09272">
    <property type="entry name" value="RNase_HI_RT_Ty1"/>
    <property type="match status" value="1"/>
</dbReference>
<evidence type="ECO:0000313" key="1">
    <source>
        <dbReference type="EMBL" id="WVZ56517.1"/>
    </source>
</evidence>
<protein>
    <submittedName>
        <fullName evidence="1">Uncharacterized protein</fullName>
    </submittedName>
</protein>